<proteinExistence type="predicted"/>
<dbReference type="Ensembl" id="ENSXCOT00000023106.1">
    <property type="protein sequence ID" value="ENSXCOP00000022830.1"/>
    <property type="gene ID" value="ENSXCOG00000017060.1"/>
</dbReference>
<dbReference type="InterPro" id="IPR011990">
    <property type="entry name" value="TPR-like_helical_dom_sf"/>
</dbReference>
<feature type="repeat" description="TPR" evidence="5">
    <location>
        <begin position="228"/>
        <end position="261"/>
    </location>
</feature>
<feature type="region of interest" description="Disordered" evidence="6">
    <location>
        <begin position="301"/>
        <end position="321"/>
    </location>
</feature>
<evidence type="ECO:0000256" key="5">
    <source>
        <dbReference type="PROSITE-ProRule" id="PRU00339"/>
    </source>
</evidence>
<evidence type="ECO:0000256" key="1">
    <source>
        <dbReference type="ARBA" id="ARBA00004496"/>
    </source>
</evidence>
<dbReference type="PROSITE" id="PS50005">
    <property type="entry name" value="TPR"/>
    <property type="match status" value="2"/>
</dbReference>
<dbReference type="GO" id="GO:0005829">
    <property type="term" value="C:cytosol"/>
    <property type="evidence" value="ECO:0007669"/>
    <property type="project" value="TreeGrafter"/>
</dbReference>
<dbReference type="SUPFAM" id="SSF48452">
    <property type="entry name" value="TPR-like"/>
    <property type="match status" value="1"/>
</dbReference>
<keyword evidence="4 5" id="KW-0802">TPR repeat</keyword>
<evidence type="ECO:0000256" key="2">
    <source>
        <dbReference type="ARBA" id="ARBA00022490"/>
    </source>
</evidence>
<dbReference type="InterPro" id="IPR019734">
    <property type="entry name" value="TPR_rpt"/>
</dbReference>
<comment type="subcellular location">
    <subcellularLocation>
        <location evidence="1">Cytoplasm</location>
    </subcellularLocation>
</comment>
<evidence type="ECO:0000256" key="3">
    <source>
        <dbReference type="ARBA" id="ARBA00022737"/>
    </source>
</evidence>
<keyword evidence="8" id="KW-1185">Reference proteome</keyword>
<evidence type="ECO:0000256" key="6">
    <source>
        <dbReference type="SAM" id="MobiDB-lite"/>
    </source>
</evidence>
<dbReference type="STRING" id="32473.ENSXCOP00000022830"/>
<dbReference type="Pfam" id="PF13181">
    <property type="entry name" value="TPR_8"/>
    <property type="match status" value="2"/>
</dbReference>
<dbReference type="Proteomes" id="UP000261380">
    <property type="component" value="Unplaced"/>
</dbReference>
<dbReference type="InterPro" id="IPR051982">
    <property type="entry name" value="CiliaryAsmbly_MitoImport"/>
</dbReference>
<dbReference type="PANTHER" id="PTHR45984:SF1">
    <property type="entry name" value="SPAG1 AXONEMAL DYNEIN ASSEMBLY FACTOR"/>
    <property type="match status" value="1"/>
</dbReference>
<reference evidence="7" key="1">
    <citation type="submission" date="2025-08" db="UniProtKB">
        <authorList>
            <consortium name="Ensembl"/>
        </authorList>
    </citation>
    <scope>IDENTIFICATION</scope>
</reference>
<dbReference type="SMART" id="SM00028">
    <property type="entry name" value="TPR"/>
    <property type="match status" value="3"/>
</dbReference>
<evidence type="ECO:0008006" key="9">
    <source>
        <dbReference type="Google" id="ProtNLM"/>
    </source>
</evidence>
<dbReference type="AlphaFoldDB" id="A0A3B5MGT9"/>
<dbReference type="GO" id="GO:0006626">
    <property type="term" value="P:protein targeting to mitochondrion"/>
    <property type="evidence" value="ECO:0007669"/>
    <property type="project" value="TreeGrafter"/>
</dbReference>
<dbReference type="Gene3D" id="1.25.40.10">
    <property type="entry name" value="Tetratricopeptide repeat domain"/>
    <property type="match status" value="1"/>
</dbReference>
<sequence length="321" mass="37259">MSGEAVFSRQSSTAGFRTKVPVEHLDYDYIEKCKDVKYLEKILRILRSGEEGIYPHLIKFCESHLEKLNPNSRALRKENPVATEASFSKDEWNQIVDDLRSVFLLQTSLPKQTRNSSKRVVPRDYQEWDNITASACTLKCIIPSVDAIINTLSHQEKLLLANREKDKGNEAFRANDYEEAVAYYSRSLSIFPTVNAYNNRAQAEIRLEHWHNAMTDCLQVLELEPRNKKALLRRATVYYHMGKFQMASEDLRTVLQEEPNNPAAMQLLSKIEKKMSDCPPEQQSRGKKILIEEVEEDLCYSKEEQEEQRGETETSHNYQYL</sequence>
<keyword evidence="3" id="KW-0677">Repeat</keyword>
<dbReference type="GeneTree" id="ENSGT00940000154697"/>
<reference evidence="7" key="2">
    <citation type="submission" date="2025-09" db="UniProtKB">
        <authorList>
            <consortium name="Ensembl"/>
        </authorList>
    </citation>
    <scope>IDENTIFICATION</scope>
</reference>
<evidence type="ECO:0000313" key="8">
    <source>
        <dbReference type="Proteomes" id="UP000261380"/>
    </source>
</evidence>
<organism evidence="7 8">
    <name type="scientific">Xiphophorus couchianus</name>
    <name type="common">Monterrey platyfish</name>
    <dbReference type="NCBI Taxonomy" id="32473"/>
    <lineage>
        <taxon>Eukaryota</taxon>
        <taxon>Metazoa</taxon>
        <taxon>Chordata</taxon>
        <taxon>Craniata</taxon>
        <taxon>Vertebrata</taxon>
        <taxon>Euteleostomi</taxon>
        <taxon>Actinopterygii</taxon>
        <taxon>Neopterygii</taxon>
        <taxon>Teleostei</taxon>
        <taxon>Neoteleostei</taxon>
        <taxon>Acanthomorphata</taxon>
        <taxon>Ovalentaria</taxon>
        <taxon>Atherinomorphae</taxon>
        <taxon>Cyprinodontiformes</taxon>
        <taxon>Poeciliidae</taxon>
        <taxon>Poeciliinae</taxon>
        <taxon>Xiphophorus</taxon>
    </lineage>
</organism>
<dbReference type="PANTHER" id="PTHR45984">
    <property type="entry name" value="RNA (RNA) POLYMERASE II ASSOCIATED PROTEIN HOMOLOG"/>
    <property type="match status" value="1"/>
</dbReference>
<evidence type="ECO:0000256" key="4">
    <source>
        <dbReference type="ARBA" id="ARBA00022803"/>
    </source>
</evidence>
<dbReference type="GO" id="GO:0005739">
    <property type="term" value="C:mitochondrion"/>
    <property type="evidence" value="ECO:0007669"/>
    <property type="project" value="TreeGrafter"/>
</dbReference>
<accession>A0A3B5MGT9</accession>
<feature type="compositionally biased region" description="Basic and acidic residues" evidence="6">
    <location>
        <begin position="301"/>
        <end position="314"/>
    </location>
</feature>
<feature type="repeat" description="TPR" evidence="5">
    <location>
        <begin position="161"/>
        <end position="194"/>
    </location>
</feature>
<evidence type="ECO:0000313" key="7">
    <source>
        <dbReference type="Ensembl" id="ENSXCOP00000022830.1"/>
    </source>
</evidence>
<keyword evidence="2" id="KW-0963">Cytoplasm</keyword>
<protein>
    <recommendedName>
        <fullName evidence="9">Sperm associated antigen 1</fullName>
    </recommendedName>
</protein>
<name>A0A3B5MGT9_9TELE</name>
<dbReference type="GO" id="GO:0031072">
    <property type="term" value="F:heat shock protein binding"/>
    <property type="evidence" value="ECO:0007669"/>
    <property type="project" value="TreeGrafter"/>
</dbReference>